<dbReference type="Pfam" id="PF05679">
    <property type="entry name" value="CHGN"/>
    <property type="match status" value="1"/>
</dbReference>
<keyword evidence="4 9" id="KW-0812">Transmembrane</keyword>
<evidence type="ECO:0000256" key="9">
    <source>
        <dbReference type="RuleBase" id="RU364016"/>
    </source>
</evidence>
<dbReference type="GO" id="GO:0047238">
    <property type="term" value="F:glucuronosyl-N-acetylgalactosaminyl-proteoglycan 4-beta-N-acetylgalactosaminyltransferase activity"/>
    <property type="evidence" value="ECO:0007669"/>
    <property type="project" value="TreeGrafter"/>
</dbReference>
<comment type="caution">
    <text evidence="10">The sequence shown here is derived from an EMBL/GenBank/DDBJ whole genome shotgun (WGS) entry which is preliminary data.</text>
</comment>
<comment type="similarity">
    <text evidence="2 9">Belongs to the chondroitin N-acetylgalactosaminyltransferase family.</text>
</comment>
<dbReference type="PANTHER" id="PTHR12369:SF13">
    <property type="entry name" value="HEXOSYLTRANSFERASE"/>
    <property type="match status" value="1"/>
</dbReference>
<dbReference type="GO" id="GO:0032580">
    <property type="term" value="C:Golgi cisterna membrane"/>
    <property type="evidence" value="ECO:0007669"/>
    <property type="project" value="UniProtKB-SubCell"/>
</dbReference>
<protein>
    <recommendedName>
        <fullName evidence="9">Hexosyltransferase</fullName>
        <ecNumber evidence="9">2.4.1.-</ecNumber>
    </recommendedName>
</protein>
<dbReference type="Proteomes" id="UP000242188">
    <property type="component" value="Unassembled WGS sequence"/>
</dbReference>
<proteinExistence type="inferred from homology"/>
<evidence type="ECO:0000256" key="4">
    <source>
        <dbReference type="ARBA" id="ARBA00022692"/>
    </source>
</evidence>
<evidence type="ECO:0000256" key="6">
    <source>
        <dbReference type="ARBA" id="ARBA00022989"/>
    </source>
</evidence>
<dbReference type="EMBL" id="NEDP02005525">
    <property type="protein sequence ID" value="OWF39426.1"/>
    <property type="molecule type" value="Genomic_DNA"/>
</dbReference>
<dbReference type="OrthoDB" id="9985088at2759"/>
<organism evidence="10 11">
    <name type="scientific">Mizuhopecten yessoensis</name>
    <name type="common">Japanese scallop</name>
    <name type="synonym">Patinopecten yessoensis</name>
    <dbReference type="NCBI Taxonomy" id="6573"/>
    <lineage>
        <taxon>Eukaryota</taxon>
        <taxon>Metazoa</taxon>
        <taxon>Spiralia</taxon>
        <taxon>Lophotrochozoa</taxon>
        <taxon>Mollusca</taxon>
        <taxon>Bivalvia</taxon>
        <taxon>Autobranchia</taxon>
        <taxon>Pteriomorphia</taxon>
        <taxon>Pectinida</taxon>
        <taxon>Pectinoidea</taxon>
        <taxon>Pectinidae</taxon>
        <taxon>Mizuhopecten</taxon>
    </lineage>
</organism>
<dbReference type="Gene3D" id="3.90.550.50">
    <property type="match status" value="1"/>
</dbReference>
<dbReference type="InterPro" id="IPR051227">
    <property type="entry name" value="CS_glycosyltransferase"/>
</dbReference>
<keyword evidence="8 9" id="KW-0472">Membrane</keyword>
<keyword evidence="5 9" id="KW-0735">Signal-anchor</keyword>
<accession>A0A210PSJ7</accession>
<keyword evidence="7 9" id="KW-0333">Golgi apparatus</keyword>
<keyword evidence="11" id="KW-1185">Reference proteome</keyword>
<evidence type="ECO:0000313" key="11">
    <source>
        <dbReference type="Proteomes" id="UP000242188"/>
    </source>
</evidence>
<evidence type="ECO:0000256" key="7">
    <source>
        <dbReference type="ARBA" id="ARBA00023034"/>
    </source>
</evidence>
<evidence type="ECO:0000256" key="8">
    <source>
        <dbReference type="ARBA" id="ARBA00023136"/>
    </source>
</evidence>
<reference evidence="10 11" key="1">
    <citation type="journal article" date="2017" name="Nat. Ecol. Evol.">
        <title>Scallop genome provides insights into evolution of bilaterian karyotype and development.</title>
        <authorList>
            <person name="Wang S."/>
            <person name="Zhang J."/>
            <person name="Jiao W."/>
            <person name="Li J."/>
            <person name="Xun X."/>
            <person name="Sun Y."/>
            <person name="Guo X."/>
            <person name="Huan P."/>
            <person name="Dong B."/>
            <person name="Zhang L."/>
            <person name="Hu X."/>
            <person name="Sun X."/>
            <person name="Wang J."/>
            <person name="Zhao C."/>
            <person name="Wang Y."/>
            <person name="Wang D."/>
            <person name="Huang X."/>
            <person name="Wang R."/>
            <person name="Lv J."/>
            <person name="Li Y."/>
            <person name="Zhang Z."/>
            <person name="Liu B."/>
            <person name="Lu W."/>
            <person name="Hui Y."/>
            <person name="Liang J."/>
            <person name="Zhou Z."/>
            <person name="Hou R."/>
            <person name="Li X."/>
            <person name="Liu Y."/>
            <person name="Li H."/>
            <person name="Ning X."/>
            <person name="Lin Y."/>
            <person name="Zhao L."/>
            <person name="Xing Q."/>
            <person name="Dou J."/>
            <person name="Li Y."/>
            <person name="Mao J."/>
            <person name="Guo H."/>
            <person name="Dou H."/>
            <person name="Li T."/>
            <person name="Mu C."/>
            <person name="Jiang W."/>
            <person name="Fu Q."/>
            <person name="Fu X."/>
            <person name="Miao Y."/>
            <person name="Liu J."/>
            <person name="Yu Q."/>
            <person name="Li R."/>
            <person name="Liao H."/>
            <person name="Li X."/>
            <person name="Kong Y."/>
            <person name="Jiang Z."/>
            <person name="Chourrout D."/>
            <person name="Li R."/>
            <person name="Bao Z."/>
        </authorList>
    </citation>
    <scope>NUCLEOTIDE SEQUENCE [LARGE SCALE GENOMIC DNA]</scope>
    <source>
        <strain evidence="10 11">PY_sf001</strain>
    </source>
</reference>
<gene>
    <name evidence="10" type="ORF">KP79_PYT19827</name>
</gene>
<evidence type="ECO:0000256" key="3">
    <source>
        <dbReference type="ARBA" id="ARBA00022679"/>
    </source>
</evidence>
<dbReference type="AlphaFoldDB" id="A0A210PSJ7"/>
<evidence type="ECO:0000256" key="1">
    <source>
        <dbReference type="ARBA" id="ARBA00004447"/>
    </source>
</evidence>
<dbReference type="PANTHER" id="PTHR12369">
    <property type="entry name" value="CHONDROITIN SYNTHASE"/>
    <property type="match status" value="1"/>
</dbReference>
<keyword evidence="6 9" id="KW-1133">Transmembrane helix</keyword>
<evidence type="ECO:0000256" key="5">
    <source>
        <dbReference type="ARBA" id="ARBA00022968"/>
    </source>
</evidence>
<keyword evidence="3 9" id="KW-0808">Transferase</keyword>
<evidence type="ECO:0000313" key="10">
    <source>
        <dbReference type="EMBL" id="OWF39426.1"/>
    </source>
</evidence>
<evidence type="ECO:0000256" key="2">
    <source>
        <dbReference type="ARBA" id="ARBA00009239"/>
    </source>
</evidence>
<dbReference type="InterPro" id="IPR008428">
    <property type="entry name" value="Chond_GalNAc"/>
</dbReference>
<feature type="transmembrane region" description="Helical" evidence="9">
    <location>
        <begin position="14"/>
        <end position="35"/>
    </location>
</feature>
<comment type="subcellular location">
    <subcellularLocation>
        <location evidence="1 9">Golgi apparatus</location>
        <location evidence="1 9">Golgi stack membrane</location>
        <topology evidence="1 9">Single-pass type II membrane protein</topology>
    </subcellularLocation>
</comment>
<sequence>MTTSIFKLSALRSFLPVLVGMCMGIALNMMVAPFFDEMCDTSKAANPQNVIELHHRNNNVRIKKETVDSPKKSEAPVKLDPTVPQTFSMPGIGNPKKFVRPRFASTELGIKEKLFVAVLTSPNTINSFGLAVNKTLSHYVTKTIFFTATKTGISPPGMPVVGFMQQHGTFLPIHVLKYIRDHYANSFDYYMFITDRTYLRAEKMFELVSHISVSQDVYIGPAEIDDNGQKHCSIEGGLIISQSVIEKAFTQLDWCMMNSHASSASITLGRCIHHTTALQCTDHGGDKTYKYYHVVDFDFDDDIPVLRNDARFNTSLSVYPMPDDISHYKIHRYFCQLELNLTKQEIVKAKENMVYLSEFGPGGRDSLTWPLGVSEAIQPKSRFDILRWSYFTDKDIYFDDDFTNVRRLMGADKEDVAEITQTAFDKLNKENGRKYRSFQLVNGYRRFEPARGLEYTVDLEVYTNNRKESEMKRVHLLRPLNKVELVPMPYVTENTKVNLIVPVFYEDQDDFAIFMDSFSKAVLDNSDNTMLYILLVYNSHNLKSGHDTFAVVKTTINYYVNKQTEQEERIRWSAMDSNSTVLTDFEIIDRVVQDFPSTALLAIGAVGMELEQDYINRVRMNTIQGWQVFFPISYWQYKQNLAYEQEPYPNTVEFGQKYGHFDVNSYEHSSFYVSDYLTGRKLLSQMEIKQGQLLDMFLKNPRIHVFRATDPALRNRWKSIACPSNLHGDRYSKCLQRRSEGLASRAQLAKLIFEQQEKDTHVPGTAASHLPLD</sequence>
<dbReference type="EC" id="2.4.1.-" evidence="9"/>
<dbReference type="STRING" id="6573.A0A210PSJ7"/>
<name>A0A210PSJ7_MIZYE</name>